<feature type="transmembrane region" description="Helical" evidence="1">
    <location>
        <begin position="46"/>
        <end position="68"/>
    </location>
</feature>
<gene>
    <name evidence="2" type="ORF">C0630_07455</name>
</gene>
<reference evidence="2 3" key="1">
    <citation type="submission" date="2017-11" db="EMBL/GenBank/DDBJ databases">
        <title>Genome-resolved metagenomics identifies genetic mobility, metabolic interactions, and unexpected diversity in perchlorate-reducing communities.</title>
        <authorList>
            <person name="Barnum T.P."/>
            <person name="Figueroa I.A."/>
            <person name="Carlstrom C.I."/>
            <person name="Lucas L.N."/>
            <person name="Engelbrektson A.L."/>
            <person name="Coates J.D."/>
        </authorList>
    </citation>
    <scope>NUCLEOTIDE SEQUENCE [LARGE SCALE GENOMIC DNA]</scope>
    <source>
        <strain evidence="2">BM301</strain>
    </source>
</reference>
<keyword evidence="1" id="KW-0812">Transmembrane</keyword>
<dbReference type="RefSeq" id="WP_037376145.1">
    <property type="nucleotide sequence ID" value="NZ_CAXXYC010000004.1"/>
</dbReference>
<keyword evidence="1" id="KW-1133">Transmembrane helix</keyword>
<keyword evidence="1" id="KW-0472">Membrane</keyword>
<dbReference type="AlphaFoldDB" id="A0A2N6CY54"/>
<accession>A0A2N6CY54</accession>
<evidence type="ECO:0000313" key="3">
    <source>
        <dbReference type="Proteomes" id="UP000235015"/>
    </source>
</evidence>
<evidence type="ECO:0000313" key="2">
    <source>
        <dbReference type="EMBL" id="PLX62234.1"/>
    </source>
</evidence>
<proteinExistence type="predicted"/>
<dbReference type="EMBL" id="PKUN01000008">
    <property type="protein sequence ID" value="PLX62234.1"/>
    <property type="molecule type" value="Genomic_DNA"/>
</dbReference>
<comment type="caution">
    <text evidence="2">The sequence shown here is derived from an EMBL/GenBank/DDBJ whole genome shotgun (WGS) entry which is preliminary data.</text>
</comment>
<protein>
    <submittedName>
        <fullName evidence="2">Uncharacterized protein</fullName>
    </submittedName>
</protein>
<dbReference type="STRING" id="1111735.GCA_000428045_01676"/>
<evidence type="ECO:0000256" key="1">
    <source>
        <dbReference type="SAM" id="Phobius"/>
    </source>
</evidence>
<name>A0A2N6CY54_9GAMM</name>
<feature type="transmembrane region" description="Helical" evidence="1">
    <location>
        <begin position="16"/>
        <end position="34"/>
    </location>
</feature>
<dbReference type="Proteomes" id="UP000235015">
    <property type="component" value="Unassembled WGS sequence"/>
</dbReference>
<organism evidence="2 3">
    <name type="scientific">Sedimenticola selenatireducens</name>
    <dbReference type="NCBI Taxonomy" id="191960"/>
    <lineage>
        <taxon>Bacteria</taxon>
        <taxon>Pseudomonadati</taxon>
        <taxon>Pseudomonadota</taxon>
        <taxon>Gammaproteobacteria</taxon>
        <taxon>Chromatiales</taxon>
        <taxon>Sedimenticolaceae</taxon>
        <taxon>Sedimenticola</taxon>
    </lineage>
</organism>
<sequence length="91" mass="10311">MATERIKVTAKGSGRARLLVAALIGALMLNPPLLEIFSGVTAIRPLGWPLVIFYINLIWLLLILLVVYPKAWRLLRHAWRSRLRALRKGRG</sequence>